<comment type="caution">
    <text evidence="8">The sequence shown here is derived from an EMBL/GenBank/DDBJ whole genome shotgun (WGS) entry which is preliminary data.</text>
</comment>
<dbReference type="GO" id="GO:0005524">
    <property type="term" value="F:ATP binding"/>
    <property type="evidence" value="ECO:0007669"/>
    <property type="project" value="UniProtKB-KW"/>
</dbReference>
<dbReference type="GO" id="GO:0016787">
    <property type="term" value="F:hydrolase activity"/>
    <property type="evidence" value="ECO:0007669"/>
    <property type="project" value="UniProtKB-KW"/>
</dbReference>
<dbReference type="Pfam" id="PF00271">
    <property type="entry name" value="Helicase_C"/>
    <property type="match status" value="1"/>
</dbReference>
<dbReference type="InterPro" id="IPR000330">
    <property type="entry name" value="SNF2_N"/>
</dbReference>
<feature type="region of interest" description="Disordered" evidence="5">
    <location>
        <begin position="1"/>
        <end position="58"/>
    </location>
</feature>
<evidence type="ECO:0000256" key="4">
    <source>
        <dbReference type="ARBA" id="ARBA00022840"/>
    </source>
</evidence>
<proteinExistence type="predicted"/>
<gene>
    <name evidence="8" type="ORF">CJ030_MR0G006459</name>
</gene>
<feature type="domain" description="Helicase ATP-binding" evidence="6">
    <location>
        <begin position="209"/>
        <end position="382"/>
    </location>
</feature>
<feature type="compositionally biased region" description="Acidic residues" evidence="5">
    <location>
        <begin position="15"/>
        <end position="40"/>
    </location>
</feature>
<keyword evidence="9" id="KW-1185">Reference proteome</keyword>
<dbReference type="SUPFAM" id="SSF52540">
    <property type="entry name" value="P-loop containing nucleoside triphosphate hydrolases"/>
    <property type="match status" value="2"/>
</dbReference>
<dbReference type="PROSITE" id="PS51192">
    <property type="entry name" value="HELICASE_ATP_BIND_1"/>
    <property type="match status" value="1"/>
</dbReference>
<organism evidence="8 9">
    <name type="scientific">Morella rubra</name>
    <name type="common">Chinese bayberry</name>
    <dbReference type="NCBI Taxonomy" id="262757"/>
    <lineage>
        <taxon>Eukaryota</taxon>
        <taxon>Viridiplantae</taxon>
        <taxon>Streptophyta</taxon>
        <taxon>Embryophyta</taxon>
        <taxon>Tracheophyta</taxon>
        <taxon>Spermatophyta</taxon>
        <taxon>Magnoliopsida</taxon>
        <taxon>eudicotyledons</taxon>
        <taxon>Gunneridae</taxon>
        <taxon>Pentapetalae</taxon>
        <taxon>rosids</taxon>
        <taxon>fabids</taxon>
        <taxon>Fagales</taxon>
        <taxon>Myricaceae</taxon>
        <taxon>Morella</taxon>
    </lineage>
</organism>
<dbReference type="AlphaFoldDB" id="A0A6A1UKF7"/>
<dbReference type="GO" id="GO:0007131">
    <property type="term" value="P:reciprocal meiotic recombination"/>
    <property type="evidence" value="ECO:0007669"/>
    <property type="project" value="TreeGrafter"/>
</dbReference>
<feature type="domain" description="Helicase C-terminal" evidence="7">
    <location>
        <begin position="554"/>
        <end position="711"/>
    </location>
</feature>
<dbReference type="Pfam" id="PF00176">
    <property type="entry name" value="SNF2-rel_dom"/>
    <property type="match status" value="1"/>
</dbReference>
<dbReference type="InterPro" id="IPR014001">
    <property type="entry name" value="Helicase_ATP-bd"/>
</dbReference>
<dbReference type="Gene3D" id="3.40.50.10810">
    <property type="entry name" value="Tandem AAA-ATPase domain"/>
    <property type="match status" value="1"/>
</dbReference>
<dbReference type="Gene3D" id="3.40.50.300">
    <property type="entry name" value="P-loop containing nucleotide triphosphate hydrolases"/>
    <property type="match status" value="1"/>
</dbReference>
<evidence type="ECO:0000256" key="5">
    <source>
        <dbReference type="SAM" id="MobiDB-lite"/>
    </source>
</evidence>
<keyword evidence="2" id="KW-0378">Hydrolase</keyword>
<dbReference type="Gene3D" id="1.20.120.850">
    <property type="entry name" value="SWI2/SNF2 ATPases, N-terminal domain"/>
    <property type="match status" value="1"/>
</dbReference>
<feature type="region of interest" description="Disordered" evidence="5">
    <location>
        <begin position="922"/>
        <end position="946"/>
    </location>
</feature>
<keyword evidence="3" id="KW-0347">Helicase</keyword>
<dbReference type="CDD" id="cd18004">
    <property type="entry name" value="DEXHc_RAD54"/>
    <property type="match status" value="1"/>
</dbReference>
<dbReference type="InterPro" id="IPR027417">
    <property type="entry name" value="P-loop_NTPase"/>
</dbReference>
<dbReference type="PANTHER" id="PTHR45629">
    <property type="entry name" value="SNF2/RAD54 FAMILY MEMBER"/>
    <property type="match status" value="1"/>
</dbReference>
<evidence type="ECO:0000259" key="7">
    <source>
        <dbReference type="PROSITE" id="PS51194"/>
    </source>
</evidence>
<accession>A0A6A1UKF7</accession>
<evidence type="ECO:0000259" key="6">
    <source>
        <dbReference type="PROSITE" id="PS51192"/>
    </source>
</evidence>
<keyword evidence="1" id="KW-0547">Nucleotide-binding</keyword>
<dbReference type="SMART" id="SM00487">
    <property type="entry name" value="DEXDc"/>
    <property type="match status" value="1"/>
</dbReference>
<dbReference type="PROSITE" id="PS51194">
    <property type="entry name" value="HELICASE_CTER"/>
    <property type="match status" value="1"/>
</dbReference>
<feature type="region of interest" description="Disordered" evidence="5">
    <location>
        <begin position="742"/>
        <end position="772"/>
    </location>
</feature>
<feature type="compositionally biased region" description="Basic and acidic residues" evidence="5">
    <location>
        <begin position="934"/>
        <end position="946"/>
    </location>
</feature>
<protein>
    <submittedName>
        <fullName evidence="8">DNA repair and recombination protein RAD54</fullName>
    </submittedName>
</protein>
<reference evidence="8 9" key="1">
    <citation type="journal article" date="2019" name="Plant Biotechnol. J.">
        <title>The red bayberry genome and genetic basis of sex determination.</title>
        <authorList>
            <person name="Jia H.M."/>
            <person name="Jia H.J."/>
            <person name="Cai Q.L."/>
            <person name="Wang Y."/>
            <person name="Zhao H.B."/>
            <person name="Yang W.F."/>
            <person name="Wang G.Y."/>
            <person name="Li Y.H."/>
            <person name="Zhan D.L."/>
            <person name="Shen Y.T."/>
            <person name="Niu Q.F."/>
            <person name="Chang L."/>
            <person name="Qiu J."/>
            <person name="Zhao L."/>
            <person name="Xie H.B."/>
            <person name="Fu W.Y."/>
            <person name="Jin J."/>
            <person name="Li X.W."/>
            <person name="Jiao Y."/>
            <person name="Zhou C.C."/>
            <person name="Tu T."/>
            <person name="Chai C.Y."/>
            <person name="Gao J.L."/>
            <person name="Fan L.J."/>
            <person name="van de Weg E."/>
            <person name="Wang J.Y."/>
            <person name="Gao Z.S."/>
        </authorList>
    </citation>
    <scope>NUCLEOTIDE SEQUENCE [LARGE SCALE GENOMIC DNA]</scope>
    <source>
        <tissue evidence="8">Leaves</tissue>
    </source>
</reference>
<dbReference type="FunFam" id="3.40.50.10810:FF:000021">
    <property type="entry name" value="DNA repair and recombination protein RAD54"/>
    <property type="match status" value="1"/>
</dbReference>
<evidence type="ECO:0000313" key="8">
    <source>
        <dbReference type="EMBL" id="KAB1200759.1"/>
    </source>
</evidence>
<dbReference type="GO" id="GO:0045003">
    <property type="term" value="P:double-strand break repair via synthesis-dependent strand annealing"/>
    <property type="evidence" value="ECO:0007669"/>
    <property type="project" value="TreeGrafter"/>
</dbReference>
<dbReference type="CDD" id="cd18793">
    <property type="entry name" value="SF2_C_SNF"/>
    <property type="match status" value="1"/>
</dbReference>
<dbReference type="InterPro" id="IPR050496">
    <property type="entry name" value="SNF2_RAD54_helicase_repair"/>
</dbReference>
<evidence type="ECO:0000313" key="9">
    <source>
        <dbReference type="Proteomes" id="UP000516437"/>
    </source>
</evidence>
<evidence type="ECO:0000256" key="2">
    <source>
        <dbReference type="ARBA" id="ARBA00022801"/>
    </source>
</evidence>
<name>A0A6A1UKF7_9ROSI</name>
<dbReference type="GO" id="GO:0005634">
    <property type="term" value="C:nucleus"/>
    <property type="evidence" value="ECO:0007669"/>
    <property type="project" value="TreeGrafter"/>
</dbReference>
<dbReference type="FunFam" id="3.40.50.300:FF:000332">
    <property type="entry name" value="DNA repair and recombination protein RAD54-like"/>
    <property type="match status" value="1"/>
</dbReference>
<evidence type="ECO:0000256" key="1">
    <source>
        <dbReference type="ARBA" id="ARBA00022741"/>
    </source>
</evidence>
<dbReference type="SMART" id="SM00490">
    <property type="entry name" value="HELICc"/>
    <property type="match status" value="1"/>
</dbReference>
<dbReference type="InterPro" id="IPR038718">
    <property type="entry name" value="SNF2-like_sf"/>
</dbReference>
<dbReference type="GO" id="GO:0015616">
    <property type="term" value="F:DNA translocase activity"/>
    <property type="evidence" value="ECO:0007669"/>
    <property type="project" value="TreeGrafter"/>
</dbReference>
<feature type="compositionally biased region" description="Polar residues" evidence="5">
    <location>
        <begin position="757"/>
        <end position="766"/>
    </location>
</feature>
<dbReference type="EMBL" id="RXIC02000126">
    <property type="protein sequence ID" value="KAB1200759.1"/>
    <property type="molecule type" value="Genomic_DNA"/>
</dbReference>
<dbReference type="PANTHER" id="PTHR45629:SF7">
    <property type="entry name" value="DNA EXCISION REPAIR PROTEIN ERCC-6-RELATED"/>
    <property type="match status" value="1"/>
</dbReference>
<dbReference type="InterPro" id="IPR049730">
    <property type="entry name" value="SNF2/RAD54-like_C"/>
</dbReference>
<dbReference type="InterPro" id="IPR001650">
    <property type="entry name" value="Helicase_C-like"/>
</dbReference>
<sequence>MEEEYEVLSSSDPSDSSEEYTVDPDDEEEEEGRGEQELEDGNNGYEPSSGRSAPSDADLKSKNVDALLRGNLVVKRQSLLPRVLSVTEAAAVCRKPFKPPCSDGYDDRNEQLTRRLWARKRFVPWGSSRPALVAITNRLNVQSTVERDVVEENVTLPPGVEPLVLWQPEESESGPANLIPIAVDPLLVRFLRPHQREGVQFMFECVSGLCGAANIFGCILADDMGLGKTLQSITLLYTLLRQGFDGKPMVKKAIIVTPTSLVSNWEDEIMKWVGERIQLVALCESTRDDVVSGIDRFTCPRSSLQVLIVSYETFRMHSSKFSHAESCDLLICDEAHRLKNDQTLTNRALATLSCRRRILLSGTPMQNDLEEFFAMVNFTNPGILGDVAYFRRHYEAPIICGREPTATEEEKKLGAERATELSAQVNQFILRRTNALLSNHLPPKVKRAITEEMKQSKILAYITALKKLCNHPKLIYDTIKSGNPGTSGFEDCIRFFPSEMFSGRQAFLLCCLIYSTVCSQQLVVHRFLVCHLVRAGSWTGGDGSWVELSGKMHVLARLLAHLRQRTDDRIVLVSNYTQTLDLFAQLCRERRYPYLRLDGTTSISKRQKLVNRFNDPSKDEFVFLLSSKAGGCGLNLIGGNRLVLFDPDWNPANDKQAAARVWRDGQKKRVYIYRFLSTGTIEEKVYQRQMSKEGLQKVIQQEQTDTLTTQGNFLSTEDLRDLFTFHENVRSEIHENMNCIRCQNSDDRPRSIEEGDGNQSINSSCHPDQENSDIGGFADISGCLHKLRTSEKQVGTPLEEDLGSWGHHFFPSSVPDSIFQASAGDEVTFVFTNQVDGKLTPIESVSPKMQGAEEKDKGFNSKQNMNQKSLLFSQRQKPLQSVLSNGDSLRNSSCKFSKPLPGAATKLVRTSLKSSPHVLKTKLSLGDQLPHKRLSPDTVEHGDGFE</sequence>
<feature type="compositionally biased region" description="Basic and acidic residues" evidence="5">
    <location>
        <begin position="744"/>
        <end position="753"/>
    </location>
</feature>
<keyword evidence="4" id="KW-0067">ATP-binding</keyword>
<dbReference type="OrthoDB" id="413460at2759"/>
<evidence type="ECO:0000256" key="3">
    <source>
        <dbReference type="ARBA" id="ARBA00022806"/>
    </source>
</evidence>
<dbReference type="Proteomes" id="UP000516437">
    <property type="component" value="Unassembled WGS sequence"/>
</dbReference>
<dbReference type="GO" id="GO:0004386">
    <property type="term" value="F:helicase activity"/>
    <property type="evidence" value="ECO:0007669"/>
    <property type="project" value="UniProtKB-KW"/>
</dbReference>